<dbReference type="AlphaFoldDB" id="A0A0C4E1J9"/>
<feature type="region of interest" description="Disordered" evidence="1">
    <location>
        <begin position="48"/>
        <end position="90"/>
    </location>
</feature>
<dbReference type="Gene3D" id="3.50.50.60">
    <property type="entry name" value="FAD/NAD(P)-binding domain"/>
    <property type="match status" value="1"/>
</dbReference>
<dbReference type="SUPFAM" id="SSF51905">
    <property type="entry name" value="FAD/NAD(P)-binding domain"/>
    <property type="match status" value="1"/>
</dbReference>
<evidence type="ECO:0000256" key="1">
    <source>
        <dbReference type="SAM" id="MobiDB-lite"/>
    </source>
</evidence>
<dbReference type="Proteomes" id="UP000011715">
    <property type="component" value="Unassembled WGS sequence"/>
</dbReference>
<keyword evidence="4" id="KW-1185">Reference proteome</keyword>
<sequence>MASETKFPRLPPSGIKVIIVGAGFGGLAAAIECDRKGHSVTVFEKLDDMEESQRGSPSAAPAVGPPSGVSRMVRSSGQGGEAHQAQETPRCHGPWLPYQLKLPRSPLLLLQRRGHPCVGLAAECVDIGLELADAVEALSWWTDCGMSGSATIGGGCRLGAKVAVAYMVAAEMAWGHHGGGVLSRIPEDLVSRLVVVVGSLQSDPSYKRKLAAELVVVVAAEVQAHPQAS</sequence>
<reference evidence="2" key="3">
    <citation type="submission" date="2011-03" db="EMBL/GenBank/DDBJ databases">
        <title>Annotation of Magnaporthe poae ATCC 64411.</title>
        <authorList>
            <person name="Ma L.-J."/>
            <person name="Dead R."/>
            <person name="Young S.K."/>
            <person name="Zeng Q."/>
            <person name="Gargeya S."/>
            <person name="Fitzgerald M."/>
            <person name="Haas B."/>
            <person name="Abouelleil A."/>
            <person name="Alvarado L."/>
            <person name="Arachchi H.M."/>
            <person name="Berlin A."/>
            <person name="Brown A."/>
            <person name="Chapman S.B."/>
            <person name="Chen Z."/>
            <person name="Dunbar C."/>
            <person name="Freedman E."/>
            <person name="Gearin G."/>
            <person name="Gellesch M."/>
            <person name="Goldberg J."/>
            <person name="Griggs A."/>
            <person name="Gujja S."/>
            <person name="Heiman D."/>
            <person name="Howarth C."/>
            <person name="Larson L."/>
            <person name="Lui A."/>
            <person name="MacDonald P.J.P."/>
            <person name="Mehta T."/>
            <person name="Montmayeur A."/>
            <person name="Murphy C."/>
            <person name="Neiman D."/>
            <person name="Pearson M."/>
            <person name="Priest M."/>
            <person name="Roberts A."/>
            <person name="Saif S."/>
            <person name="Shea T."/>
            <person name="Shenoy N."/>
            <person name="Sisk P."/>
            <person name="Stolte C."/>
            <person name="Sykes S."/>
            <person name="Yandava C."/>
            <person name="Wortman J."/>
            <person name="Nusbaum C."/>
            <person name="Birren B."/>
        </authorList>
    </citation>
    <scope>NUCLEOTIDE SEQUENCE</scope>
    <source>
        <strain evidence="2">ATCC 64411</strain>
    </source>
</reference>
<accession>A0A0C4E1J9</accession>
<reference evidence="2" key="1">
    <citation type="submission" date="2010-05" db="EMBL/GenBank/DDBJ databases">
        <title>The Genome Sequence of Magnaporthe poae strain ATCC 64411.</title>
        <authorList>
            <consortium name="The Broad Institute Genome Sequencing Platform"/>
            <consortium name="Broad Institute Genome Sequencing Center for Infectious Disease"/>
            <person name="Ma L.-J."/>
            <person name="Dead R."/>
            <person name="Young S."/>
            <person name="Zeng Q."/>
            <person name="Koehrsen M."/>
            <person name="Alvarado L."/>
            <person name="Berlin A."/>
            <person name="Chapman S.B."/>
            <person name="Chen Z."/>
            <person name="Freedman E."/>
            <person name="Gellesch M."/>
            <person name="Goldberg J."/>
            <person name="Griggs A."/>
            <person name="Gujja S."/>
            <person name="Heilman E.R."/>
            <person name="Heiman D."/>
            <person name="Hepburn T."/>
            <person name="Howarth C."/>
            <person name="Jen D."/>
            <person name="Larson L."/>
            <person name="Mehta T."/>
            <person name="Neiman D."/>
            <person name="Pearson M."/>
            <person name="Roberts A."/>
            <person name="Saif S."/>
            <person name="Shea T."/>
            <person name="Shenoy N."/>
            <person name="Sisk P."/>
            <person name="Stolte C."/>
            <person name="Sykes S."/>
            <person name="Walk T."/>
            <person name="White J."/>
            <person name="Yandava C."/>
            <person name="Haas B."/>
            <person name="Nusbaum C."/>
            <person name="Birren B."/>
        </authorList>
    </citation>
    <scope>NUCLEOTIDE SEQUENCE</scope>
    <source>
        <strain evidence="2">ATCC 64411</strain>
    </source>
</reference>
<dbReference type="Pfam" id="PF13450">
    <property type="entry name" value="NAD_binding_8"/>
    <property type="match status" value="1"/>
</dbReference>
<dbReference type="InterPro" id="IPR036188">
    <property type="entry name" value="FAD/NAD-bd_sf"/>
</dbReference>
<organism evidence="3 4">
    <name type="scientific">Magnaporthiopsis poae (strain ATCC 64411 / 73-15)</name>
    <name type="common">Kentucky bluegrass fungus</name>
    <name type="synonym">Magnaporthe poae</name>
    <dbReference type="NCBI Taxonomy" id="644358"/>
    <lineage>
        <taxon>Eukaryota</taxon>
        <taxon>Fungi</taxon>
        <taxon>Dikarya</taxon>
        <taxon>Ascomycota</taxon>
        <taxon>Pezizomycotina</taxon>
        <taxon>Sordariomycetes</taxon>
        <taxon>Sordariomycetidae</taxon>
        <taxon>Magnaporthales</taxon>
        <taxon>Magnaporthaceae</taxon>
        <taxon>Magnaporthiopsis</taxon>
    </lineage>
</organism>
<dbReference type="OrthoDB" id="16820at2759"/>
<evidence type="ECO:0000313" key="2">
    <source>
        <dbReference type="EMBL" id="KLU87262.1"/>
    </source>
</evidence>
<dbReference type="SUPFAM" id="SSF51971">
    <property type="entry name" value="Nucleotide-binding domain"/>
    <property type="match status" value="1"/>
</dbReference>
<dbReference type="EMBL" id="ADBL01001504">
    <property type="status" value="NOT_ANNOTATED_CDS"/>
    <property type="molecule type" value="Genomic_DNA"/>
</dbReference>
<dbReference type="EMBL" id="GL876970">
    <property type="protein sequence ID" value="KLU87262.1"/>
    <property type="molecule type" value="Genomic_DNA"/>
</dbReference>
<protein>
    <submittedName>
        <fullName evidence="2 3">Uncharacterized protein</fullName>
    </submittedName>
</protein>
<dbReference type="EMBL" id="ADBL01001503">
    <property type="status" value="NOT_ANNOTATED_CDS"/>
    <property type="molecule type" value="Genomic_DNA"/>
</dbReference>
<reference evidence="3" key="5">
    <citation type="submission" date="2015-06" db="UniProtKB">
        <authorList>
            <consortium name="EnsemblFungi"/>
        </authorList>
    </citation>
    <scope>IDENTIFICATION</scope>
    <source>
        <strain evidence="3">ATCC 64411</strain>
    </source>
</reference>
<evidence type="ECO:0000313" key="3">
    <source>
        <dbReference type="EnsemblFungi" id="MAPG_06263T0"/>
    </source>
</evidence>
<reference evidence="4" key="2">
    <citation type="submission" date="2010-05" db="EMBL/GenBank/DDBJ databases">
        <title>The genome sequence of Magnaporthe poae strain ATCC 64411.</title>
        <authorList>
            <person name="Ma L.-J."/>
            <person name="Dead R."/>
            <person name="Young S."/>
            <person name="Zeng Q."/>
            <person name="Koehrsen M."/>
            <person name="Alvarado L."/>
            <person name="Berlin A."/>
            <person name="Chapman S.B."/>
            <person name="Chen Z."/>
            <person name="Freedman E."/>
            <person name="Gellesch M."/>
            <person name="Goldberg J."/>
            <person name="Griggs A."/>
            <person name="Gujja S."/>
            <person name="Heilman E.R."/>
            <person name="Heiman D."/>
            <person name="Hepburn T."/>
            <person name="Howarth C."/>
            <person name="Jen D."/>
            <person name="Larson L."/>
            <person name="Mehta T."/>
            <person name="Neiman D."/>
            <person name="Pearson M."/>
            <person name="Roberts A."/>
            <person name="Saif S."/>
            <person name="Shea T."/>
            <person name="Shenoy N."/>
            <person name="Sisk P."/>
            <person name="Stolte C."/>
            <person name="Sykes S."/>
            <person name="Walk T."/>
            <person name="White J."/>
            <person name="Yandava C."/>
            <person name="Haas B."/>
            <person name="Nusbaum C."/>
            <person name="Birren B."/>
        </authorList>
    </citation>
    <scope>NUCLEOTIDE SEQUENCE [LARGE SCALE GENOMIC DNA]</scope>
    <source>
        <strain evidence="4">ATCC 64411 / 73-15</strain>
    </source>
</reference>
<feature type="compositionally biased region" description="Low complexity" evidence="1">
    <location>
        <begin position="55"/>
        <end position="70"/>
    </location>
</feature>
<gene>
    <name evidence="2" type="ORF">MAPG_06263</name>
</gene>
<reference evidence="3" key="4">
    <citation type="journal article" date="2015" name="G3 (Bethesda)">
        <title>Genome sequences of three phytopathogenic species of the Magnaporthaceae family of fungi.</title>
        <authorList>
            <person name="Okagaki L.H."/>
            <person name="Nunes C.C."/>
            <person name="Sailsbery J."/>
            <person name="Clay B."/>
            <person name="Brown D."/>
            <person name="John T."/>
            <person name="Oh Y."/>
            <person name="Young N."/>
            <person name="Fitzgerald M."/>
            <person name="Haas B.J."/>
            <person name="Zeng Q."/>
            <person name="Young S."/>
            <person name="Adiconis X."/>
            <person name="Fan L."/>
            <person name="Levin J.Z."/>
            <person name="Mitchell T.K."/>
            <person name="Okubara P.A."/>
            <person name="Farman M.L."/>
            <person name="Kohn L.M."/>
            <person name="Birren B."/>
            <person name="Ma L.-J."/>
            <person name="Dean R.A."/>
        </authorList>
    </citation>
    <scope>NUCLEOTIDE SEQUENCE</scope>
    <source>
        <strain evidence="3">ATCC 64411 / 73-15</strain>
    </source>
</reference>
<dbReference type="EnsemblFungi" id="MAPG_06263T0">
    <property type="protein sequence ID" value="MAPG_06263T0"/>
    <property type="gene ID" value="MAPG_06263"/>
</dbReference>
<evidence type="ECO:0000313" key="4">
    <source>
        <dbReference type="Proteomes" id="UP000011715"/>
    </source>
</evidence>
<dbReference type="STRING" id="644358.A0A0C4E1J9"/>
<proteinExistence type="predicted"/>
<dbReference type="VEuPathDB" id="FungiDB:MAPG_06263"/>
<name>A0A0C4E1J9_MAGP6</name>